<evidence type="ECO:0000313" key="4">
    <source>
        <dbReference type="EMBL" id="CAI2359717.1"/>
    </source>
</evidence>
<evidence type="ECO:0000256" key="1">
    <source>
        <dbReference type="PROSITE-ProRule" id="PRU00325"/>
    </source>
</evidence>
<evidence type="ECO:0000259" key="3">
    <source>
        <dbReference type="PROSITE" id="PS50966"/>
    </source>
</evidence>
<protein>
    <recommendedName>
        <fullName evidence="3">SWIM-type domain-containing protein</fullName>
    </recommendedName>
</protein>
<keyword evidence="1" id="KW-0863">Zinc-finger</keyword>
<dbReference type="Pfam" id="PF10551">
    <property type="entry name" value="MULE"/>
    <property type="match status" value="1"/>
</dbReference>
<organism evidence="4 5">
    <name type="scientific">Euplotes crassus</name>
    <dbReference type="NCBI Taxonomy" id="5936"/>
    <lineage>
        <taxon>Eukaryota</taxon>
        <taxon>Sar</taxon>
        <taxon>Alveolata</taxon>
        <taxon>Ciliophora</taxon>
        <taxon>Intramacronucleata</taxon>
        <taxon>Spirotrichea</taxon>
        <taxon>Hypotrichia</taxon>
        <taxon>Euplotida</taxon>
        <taxon>Euplotidae</taxon>
        <taxon>Moneuplotes</taxon>
    </lineage>
</organism>
<keyword evidence="1" id="KW-0479">Metal-binding</keyword>
<dbReference type="PANTHER" id="PTHR47718">
    <property type="entry name" value="OS01G0519700 PROTEIN"/>
    <property type="match status" value="1"/>
</dbReference>
<dbReference type="AlphaFoldDB" id="A0AAD1X5P2"/>
<dbReference type="PROSITE" id="PS50966">
    <property type="entry name" value="ZF_SWIM"/>
    <property type="match status" value="1"/>
</dbReference>
<keyword evidence="1" id="KW-0862">Zinc</keyword>
<dbReference type="Proteomes" id="UP001295684">
    <property type="component" value="Unassembled WGS sequence"/>
</dbReference>
<reference evidence="4" key="1">
    <citation type="submission" date="2023-07" db="EMBL/GenBank/DDBJ databases">
        <authorList>
            <consortium name="AG Swart"/>
            <person name="Singh M."/>
            <person name="Singh A."/>
            <person name="Seah K."/>
            <person name="Emmerich C."/>
        </authorList>
    </citation>
    <scope>NUCLEOTIDE SEQUENCE</scope>
    <source>
        <strain evidence="4">DP1</strain>
    </source>
</reference>
<name>A0AAD1X5P2_EUPCR</name>
<accession>A0AAD1X5P2</accession>
<gene>
    <name evidence="4" type="ORF">ECRASSUSDP1_LOCUS1010</name>
</gene>
<sequence>MEEPDLLELGAPPEEEDEEKKPNDIEAIDIERDNLPTGLDEPPSVLEGAHVNRDLIKVELDIKSAEKNTLMTGEAKRFAYQKAEDFLTSCDSSETYSVDFRHFPIYFQTDEEALQTYNSLGLIKKLQFKKCGARRDENGFINQFTIACHMRNTKKYRYDTKLVLRDGISAMLCPVIARFKWVESKQCYMRDGKCCIKHSHPPEIRDRYLLQNPEVKSEIAMYVECKITAADVQKIINEKYNCNVKYGEVYNLMKNIKYGNYKFMASASDVEKFVNMIKEYKVGDPEMSYEIEYDEEDKTRLNKAIFITGKMKKVYQKFRDVVIVDAIYKTNKHDMPLVVFSGVTCEGNNIIFAYAFIKKEDIESYQWVMKKFVFYNDSLEPGVVLTDFDSALCHGIERSMNKSVHLLCQFSIQQLFRRQFIHLSKRKSASANMLYRHIIETISTNSSQRFLELQDIIFSSDDHLSEEKLEYLRSMFAIKEKWSNAYIPNVFTANTRCITRALSINAQLKQRIFARSTLCDVFTLGLDLFDKILRKIIREMYVARRDVRHSHPILTYLGNIYSNHSFNLMLIEYALSFYHTVSRPESQAKTFCGSYIVKDNASEEKDQYMVQIREFQTNERDGFTSLFDITCRCKDFNHNLIYCDHIFAVINCLQIKNFSQFKHIERWVKSEVILKDILTVNQRHLQDITNNRKAKIDPEVQSLMKVPVPVKQEHYYNFQ</sequence>
<dbReference type="PANTHER" id="PTHR47718:SF6">
    <property type="entry name" value="PROTEIN FAR1-RELATED SEQUENCE"/>
    <property type="match status" value="1"/>
</dbReference>
<dbReference type="EMBL" id="CAMPGE010000951">
    <property type="protein sequence ID" value="CAI2359717.1"/>
    <property type="molecule type" value="Genomic_DNA"/>
</dbReference>
<dbReference type="GO" id="GO:0008270">
    <property type="term" value="F:zinc ion binding"/>
    <property type="evidence" value="ECO:0007669"/>
    <property type="project" value="UniProtKB-KW"/>
</dbReference>
<proteinExistence type="predicted"/>
<keyword evidence="5" id="KW-1185">Reference proteome</keyword>
<evidence type="ECO:0000256" key="2">
    <source>
        <dbReference type="SAM" id="MobiDB-lite"/>
    </source>
</evidence>
<dbReference type="InterPro" id="IPR018289">
    <property type="entry name" value="MULE_transposase_dom"/>
</dbReference>
<feature type="domain" description="SWIM-type" evidence="3">
    <location>
        <begin position="608"/>
        <end position="654"/>
    </location>
</feature>
<evidence type="ECO:0000313" key="5">
    <source>
        <dbReference type="Proteomes" id="UP001295684"/>
    </source>
</evidence>
<comment type="caution">
    <text evidence="4">The sequence shown here is derived from an EMBL/GenBank/DDBJ whole genome shotgun (WGS) entry which is preliminary data.</text>
</comment>
<feature type="region of interest" description="Disordered" evidence="2">
    <location>
        <begin position="1"/>
        <end position="25"/>
    </location>
</feature>
<dbReference type="InterPro" id="IPR007527">
    <property type="entry name" value="Znf_SWIM"/>
</dbReference>